<dbReference type="AlphaFoldDB" id="A0A1X0XWP5"/>
<dbReference type="Gene3D" id="1.10.10.60">
    <property type="entry name" value="Homeodomain-like"/>
    <property type="match status" value="1"/>
</dbReference>
<dbReference type="Pfam" id="PF12833">
    <property type="entry name" value="HTH_18"/>
    <property type="match status" value="1"/>
</dbReference>
<dbReference type="STRING" id="1784.VC42_23725"/>
<dbReference type="GO" id="GO:0043565">
    <property type="term" value="F:sequence-specific DNA binding"/>
    <property type="evidence" value="ECO:0007669"/>
    <property type="project" value="InterPro"/>
</dbReference>
<dbReference type="PANTHER" id="PTHR46796">
    <property type="entry name" value="HTH-TYPE TRANSCRIPTIONAL ACTIVATOR RHAS-RELATED"/>
    <property type="match status" value="1"/>
</dbReference>
<reference evidence="5 6" key="1">
    <citation type="submission" date="2017-03" db="EMBL/GenBank/DDBJ databases">
        <title>Genomic insights into Mycobacterium simiae human colonization.</title>
        <authorList>
            <person name="Steffani J.L."/>
            <person name="Brunck M.E."/>
            <person name="Cruz E."/>
            <person name="Montiel R."/>
            <person name="Barona F."/>
        </authorList>
    </citation>
    <scope>NUCLEOTIDE SEQUENCE [LARGE SCALE GENOMIC DNA]</scope>
    <source>
        <strain evidence="5 6">MsiGto</strain>
    </source>
</reference>
<evidence type="ECO:0000256" key="3">
    <source>
        <dbReference type="ARBA" id="ARBA00023163"/>
    </source>
</evidence>
<evidence type="ECO:0000313" key="5">
    <source>
        <dbReference type="EMBL" id="ORJ57315.1"/>
    </source>
</evidence>
<feature type="domain" description="HTH araC/xylS-type" evidence="4">
    <location>
        <begin position="243"/>
        <end position="344"/>
    </location>
</feature>
<dbReference type="GO" id="GO:0003700">
    <property type="term" value="F:DNA-binding transcription factor activity"/>
    <property type="evidence" value="ECO:0007669"/>
    <property type="project" value="InterPro"/>
</dbReference>
<keyword evidence="2" id="KW-0238">DNA-binding</keyword>
<organism evidence="5 6">
    <name type="scientific">Mycobacterium simiae</name>
    <name type="common">Mycobacterium habana</name>
    <dbReference type="NCBI Taxonomy" id="1784"/>
    <lineage>
        <taxon>Bacteria</taxon>
        <taxon>Bacillati</taxon>
        <taxon>Actinomycetota</taxon>
        <taxon>Actinomycetes</taxon>
        <taxon>Mycobacteriales</taxon>
        <taxon>Mycobacteriaceae</taxon>
        <taxon>Mycobacterium</taxon>
        <taxon>Mycobacterium simiae complex</taxon>
    </lineage>
</organism>
<protein>
    <recommendedName>
        <fullName evidence="4">HTH araC/xylS-type domain-containing protein</fullName>
    </recommendedName>
</protein>
<dbReference type="Pfam" id="PF14525">
    <property type="entry name" value="AraC_binding_2"/>
    <property type="match status" value="1"/>
</dbReference>
<comment type="caution">
    <text evidence="5">The sequence shown here is derived from an EMBL/GenBank/DDBJ whole genome shotgun (WGS) entry which is preliminary data.</text>
</comment>
<accession>A0A1X0XWP5</accession>
<dbReference type="SUPFAM" id="SSF46689">
    <property type="entry name" value="Homeodomain-like"/>
    <property type="match status" value="1"/>
</dbReference>
<evidence type="ECO:0000256" key="1">
    <source>
        <dbReference type="ARBA" id="ARBA00023015"/>
    </source>
</evidence>
<keyword evidence="1" id="KW-0805">Transcription regulation</keyword>
<proteinExistence type="predicted"/>
<evidence type="ECO:0000259" key="4">
    <source>
        <dbReference type="PROSITE" id="PS01124"/>
    </source>
</evidence>
<dbReference type="SMART" id="SM00342">
    <property type="entry name" value="HTH_ARAC"/>
    <property type="match status" value="1"/>
</dbReference>
<evidence type="ECO:0000313" key="6">
    <source>
        <dbReference type="Proteomes" id="UP000193040"/>
    </source>
</evidence>
<dbReference type="InterPro" id="IPR035418">
    <property type="entry name" value="AraC-bd_2"/>
</dbReference>
<dbReference type="EMBL" id="MZZM01000026">
    <property type="protein sequence ID" value="ORJ57315.1"/>
    <property type="molecule type" value="Genomic_DNA"/>
</dbReference>
<keyword evidence="3" id="KW-0804">Transcription</keyword>
<dbReference type="PANTHER" id="PTHR46796:SF12">
    <property type="entry name" value="HTH-TYPE DNA-BINDING TRANSCRIPTIONAL ACTIVATOR EUTR"/>
    <property type="match status" value="1"/>
</dbReference>
<dbReference type="InterPro" id="IPR050204">
    <property type="entry name" value="AraC_XylS_family_regulators"/>
</dbReference>
<dbReference type="PROSITE" id="PS01124">
    <property type="entry name" value="HTH_ARAC_FAMILY_2"/>
    <property type="match status" value="1"/>
</dbReference>
<evidence type="ECO:0000256" key="2">
    <source>
        <dbReference type="ARBA" id="ARBA00023125"/>
    </source>
</evidence>
<sequence length="363" mass="40195">MSSVRVGDCSVADDNDEGTEVITCNIAAPSHDRTTLYAFDQTRSVFPFQDSVGVVDEDSRFSLTQRAGQLGPLTVLDLAFGTDTWIRCLDERPYYMVSLPVAGRIELVHRRTTLDVAPGHASLCLPEGELFVSRWAGRGRTIALRIDRSAIEDALSDAIGQQLTSQIAFKPSLTTTRGSARSLVQMLLMLNHEIFKVDNALCQPLVAAPFVESLVHALLVAADHPYRDLLDAEVKHVAPHTIRTAVEIIEAEPHLPLRVSSLAQRTNVSARALQQGFQRYVGMSPMNYLRQVRLRRAHQDLLESDPSLKTVESIALRWGFTNAGRFAAVHAARYGENPAQTLRRSRYPRALTLEVDDTTKPTA</sequence>
<dbReference type="InterPro" id="IPR009057">
    <property type="entry name" value="Homeodomain-like_sf"/>
</dbReference>
<name>A0A1X0XWP5_MYCSI</name>
<dbReference type="InterPro" id="IPR018060">
    <property type="entry name" value="HTH_AraC"/>
</dbReference>
<keyword evidence="6" id="KW-1185">Reference proteome</keyword>
<gene>
    <name evidence="5" type="ORF">B5M45_22415</name>
</gene>
<dbReference type="Proteomes" id="UP000193040">
    <property type="component" value="Unassembled WGS sequence"/>
</dbReference>